<proteinExistence type="predicted"/>
<evidence type="ECO:0000313" key="1">
    <source>
        <dbReference type="EMBL" id="CUT04517.1"/>
    </source>
</evidence>
<reference evidence="1 2" key="1">
    <citation type="submission" date="2015-11" db="EMBL/GenBank/DDBJ databases">
        <authorList>
            <person name="Varghese N."/>
        </authorList>
    </citation>
    <scope>NUCLEOTIDE SEQUENCE [LARGE SCALE GENOMIC DNA]</scope>
    <source>
        <strain evidence="1 2">JGI-24</strain>
    </source>
</reference>
<protein>
    <recommendedName>
        <fullName evidence="3">DUF4115 domain-containing protein</fullName>
    </recommendedName>
</protein>
<dbReference type="AlphaFoldDB" id="A0A656D9H1"/>
<gene>
    <name evidence="1" type="ORF">JGI24_01510</name>
</gene>
<evidence type="ECO:0000313" key="2">
    <source>
        <dbReference type="Proteomes" id="UP000243065"/>
    </source>
</evidence>
<organism evidence="1 2">
    <name type="scientific">Kryptobacter tengchongensis</name>
    <dbReference type="NCBI Taxonomy" id="1643429"/>
    <lineage>
        <taxon>Bacteria</taxon>
        <taxon>Pseudomonadati</taxon>
        <taxon>Candidatus Kryptoniota</taxon>
        <taxon>Candidatus Kryptobacter</taxon>
    </lineage>
</organism>
<keyword evidence="2" id="KW-1185">Reference proteome</keyword>
<evidence type="ECO:0008006" key="3">
    <source>
        <dbReference type="Google" id="ProtNLM"/>
    </source>
</evidence>
<feature type="non-terminal residue" evidence="1">
    <location>
        <position position="1"/>
    </location>
</feature>
<dbReference type="Proteomes" id="UP000243065">
    <property type="component" value="Unassembled WGS sequence"/>
</dbReference>
<sequence length="46" mass="5065">NFTIGNAGGIKFILNGYELEPVGKKGAVVRNYVIDREKLKSASIQR</sequence>
<dbReference type="EMBL" id="CZVU01000092">
    <property type="protein sequence ID" value="CUT04517.1"/>
    <property type="molecule type" value="Genomic_DNA"/>
</dbReference>
<name>A0A656D9H1_KRYT1</name>
<accession>A0A656D9H1</accession>